<comment type="caution">
    <text evidence="2">The sequence shown here is derived from an EMBL/GenBank/DDBJ whole genome shotgun (WGS) entry which is preliminary data.</text>
</comment>
<reference evidence="3" key="1">
    <citation type="journal article" date="2019" name="Int. J. Syst. Evol. Microbiol.">
        <title>The Global Catalogue of Microorganisms (GCM) 10K type strain sequencing project: providing services to taxonomists for standard genome sequencing and annotation.</title>
        <authorList>
            <consortium name="The Broad Institute Genomics Platform"/>
            <consortium name="The Broad Institute Genome Sequencing Center for Infectious Disease"/>
            <person name="Wu L."/>
            <person name="Ma J."/>
        </authorList>
    </citation>
    <scope>NUCLEOTIDE SEQUENCE [LARGE SCALE GENOMIC DNA]</scope>
    <source>
        <strain evidence="3">JCM 17933</strain>
    </source>
</reference>
<dbReference type="Proteomes" id="UP001500503">
    <property type="component" value="Unassembled WGS sequence"/>
</dbReference>
<feature type="transmembrane region" description="Helical" evidence="1">
    <location>
        <begin position="171"/>
        <end position="192"/>
    </location>
</feature>
<evidence type="ECO:0008006" key="4">
    <source>
        <dbReference type="Google" id="ProtNLM"/>
    </source>
</evidence>
<evidence type="ECO:0000313" key="2">
    <source>
        <dbReference type="EMBL" id="GAA4485317.1"/>
    </source>
</evidence>
<sequence length="194" mass="21672">MTSVNELSFRGRDRYRPSFPQFAGLGVVVIIEGVFAYLRLGVVGFCWLLLGTAVLVGLGISLGRRSWTTVGTAGITICWGIGRGRTYSWQEIRWIDVRETKSQYGTSLSARITLANGKRRSLPALQHSTQYPDPDFQADFRRVVDWWKSNTDPAARFEPPKRLWNRLTPRTAGFILGLLITVIICAVVVVGARA</sequence>
<keyword evidence="3" id="KW-1185">Reference proteome</keyword>
<dbReference type="EMBL" id="BAABHF010000009">
    <property type="protein sequence ID" value="GAA4485317.1"/>
    <property type="molecule type" value="Genomic_DNA"/>
</dbReference>
<keyword evidence="1" id="KW-0472">Membrane</keyword>
<feature type="transmembrane region" description="Helical" evidence="1">
    <location>
        <begin position="44"/>
        <end position="62"/>
    </location>
</feature>
<keyword evidence="1" id="KW-0812">Transmembrane</keyword>
<protein>
    <recommendedName>
        <fullName evidence="4">PH domain-containing protein</fullName>
    </recommendedName>
</protein>
<evidence type="ECO:0000313" key="3">
    <source>
        <dbReference type="Proteomes" id="UP001500503"/>
    </source>
</evidence>
<gene>
    <name evidence="2" type="ORF">GCM10023191_009830</name>
</gene>
<evidence type="ECO:0000256" key="1">
    <source>
        <dbReference type="SAM" id="Phobius"/>
    </source>
</evidence>
<name>A0ABP8PE85_9ACTN</name>
<accession>A0ABP8PE85</accession>
<keyword evidence="1" id="KW-1133">Transmembrane helix</keyword>
<proteinExistence type="predicted"/>
<feature type="transmembrane region" description="Helical" evidence="1">
    <location>
        <begin position="21"/>
        <end position="38"/>
    </location>
</feature>
<organism evidence="2 3">
    <name type="scientific">Actinoallomurus oryzae</name>
    <dbReference type="NCBI Taxonomy" id="502180"/>
    <lineage>
        <taxon>Bacteria</taxon>
        <taxon>Bacillati</taxon>
        <taxon>Actinomycetota</taxon>
        <taxon>Actinomycetes</taxon>
        <taxon>Streptosporangiales</taxon>
        <taxon>Thermomonosporaceae</taxon>
        <taxon>Actinoallomurus</taxon>
    </lineage>
</organism>